<feature type="transmembrane region" description="Helical" evidence="8">
    <location>
        <begin position="100"/>
        <end position="122"/>
    </location>
</feature>
<feature type="region of interest" description="Disordered" evidence="7">
    <location>
        <begin position="492"/>
        <end position="518"/>
    </location>
</feature>
<feature type="transmembrane region" description="Helical" evidence="8">
    <location>
        <begin position="164"/>
        <end position="184"/>
    </location>
</feature>
<reference evidence="9" key="1">
    <citation type="submission" date="2022-07" db="EMBL/GenBank/DDBJ databases">
        <title>Genome Sequence of Leucocoprinus birnbaumii.</title>
        <authorList>
            <person name="Buettner E."/>
        </authorList>
    </citation>
    <scope>NUCLEOTIDE SEQUENCE</scope>
    <source>
        <strain evidence="9">VT141</strain>
    </source>
</reference>
<dbReference type="CDD" id="cd11476">
    <property type="entry name" value="SLC5sbd_DUR3"/>
    <property type="match status" value="1"/>
</dbReference>
<sequence>MSDAAVLPQGAGYGVVIGIGLFFSAFMIGLTALQTRYTAFSPKDSEEFSTASRSVKPGLIASGIVSAWTWAATLLAAKLKLNAPFAHTWLEIVGVRWGKVAHLVFMFFGFATNIIVSSMLILGGSATVTDLTGMNTIAACFLIPIGVAIYVVVGGMRSTLLCDYTHTTILFIIILVFTFTVYATSPKIGSPAKMHELLSAVSTTAPIEGNAHGSYLTMRSKNGIIFGVINIIGNFATVFQDQAYWQRAIASRPATTVKAYLLGGLAWFAIPFTLATTLGLAAAALRGDPDMKILSPADVSAGLPAAAAAAALLGKGGAAALLILLFLAVTSACSAELIASSSLLTYDVYVRYINPKANEAQVAFWALVCGVAGTIFFYIGVSMGWLYTFMGVILGSGVAPIALCITWSKANKWGCIGGSILGFFAGLIAWLVTTAKLNDGVINVVTSGGDFEMLAGNLASILIGAIVAVITSLIWPDNYDWEATRNFNMPKHSPAGDSVSSEKESVSEKNSEKKTEVTTKAASVVDSFDAAEQENELDPAKLNKAFRFASWSSIALFVILILLIPLPLFGSAHVYDVKDLTAWVSVGIAWTFCSSFAVVIYPLYESRAALGQITKGIVKDIFANGTGKYVAPTKASQA</sequence>
<evidence type="ECO:0000256" key="7">
    <source>
        <dbReference type="SAM" id="MobiDB-lite"/>
    </source>
</evidence>
<feature type="transmembrane region" description="Helical" evidence="8">
    <location>
        <begin position="134"/>
        <end position="152"/>
    </location>
</feature>
<dbReference type="InterPro" id="IPR038377">
    <property type="entry name" value="Na/Glc_symporter_sf"/>
</dbReference>
<keyword evidence="4 8" id="KW-1133">Transmembrane helix</keyword>
<feature type="transmembrane region" description="Helical" evidence="8">
    <location>
        <begin position="259"/>
        <end position="281"/>
    </location>
</feature>
<feature type="transmembrane region" description="Helical" evidence="8">
    <location>
        <begin position="413"/>
        <end position="433"/>
    </location>
</feature>
<dbReference type="AlphaFoldDB" id="A0AAD5VW01"/>
<feature type="transmembrane region" description="Helical" evidence="8">
    <location>
        <begin position="59"/>
        <end position="80"/>
    </location>
</feature>
<evidence type="ECO:0000256" key="4">
    <source>
        <dbReference type="ARBA" id="ARBA00022989"/>
    </source>
</evidence>
<feature type="transmembrane region" description="Helical" evidence="8">
    <location>
        <begin position="360"/>
        <end position="379"/>
    </location>
</feature>
<evidence type="ECO:0008006" key="11">
    <source>
        <dbReference type="Google" id="ProtNLM"/>
    </source>
</evidence>
<keyword evidence="10" id="KW-1185">Reference proteome</keyword>
<evidence type="ECO:0000256" key="2">
    <source>
        <dbReference type="ARBA" id="ARBA00006434"/>
    </source>
</evidence>
<comment type="similarity">
    <text evidence="2 6">Belongs to the sodium:solute symporter (SSF) (TC 2.A.21) family.</text>
</comment>
<keyword evidence="3 8" id="KW-0812">Transmembrane</keyword>
<dbReference type="InterPro" id="IPR031155">
    <property type="entry name" value="DUR"/>
</dbReference>
<name>A0AAD5VW01_9AGAR</name>
<evidence type="ECO:0000313" key="10">
    <source>
        <dbReference type="Proteomes" id="UP001213000"/>
    </source>
</evidence>
<dbReference type="PROSITE" id="PS50283">
    <property type="entry name" value="NA_SOLUT_SYMP_3"/>
    <property type="match status" value="1"/>
</dbReference>
<dbReference type="PANTHER" id="PTHR46154">
    <property type="match status" value="1"/>
</dbReference>
<comment type="caution">
    <text evidence="9">The sequence shown here is derived from an EMBL/GenBank/DDBJ whole genome shotgun (WGS) entry which is preliminary data.</text>
</comment>
<dbReference type="EMBL" id="JANIEX010000300">
    <property type="protein sequence ID" value="KAJ3569227.1"/>
    <property type="molecule type" value="Genomic_DNA"/>
</dbReference>
<feature type="transmembrane region" description="Helical" evidence="8">
    <location>
        <begin position="580"/>
        <end position="604"/>
    </location>
</feature>
<feature type="compositionally biased region" description="Basic and acidic residues" evidence="7">
    <location>
        <begin position="500"/>
        <end position="517"/>
    </location>
</feature>
<feature type="transmembrane region" description="Helical" evidence="8">
    <location>
        <begin position="548"/>
        <end position="568"/>
    </location>
</feature>
<evidence type="ECO:0000256" key="1">
    <source>
        <dbReference type="ARBA" id="ARBA00004141"/>
    </source>
</evidence>
<dbReference type="Proteomes" id="UP001213000">
    <property type="component" value="Unassembled WGS sequence"/>
</dbReference>
<feature type="transmembrane region" description="Helical" evidence="8">
    <location>
        <begin position="319"/>
        <end position="339"/>
    </location>
</feature>
<protein>
    <recommendedName>
        <fullName evidence="11">Urea transporter</fullName>
    </recommendedName>
</protein>
<dbReference type="Pfam" id="PF00474">
    <property type="entry name" value="SSF"/>
    <property type="match status" value="1"/>
</dbReference>
<evidence type="ECO:0000256" key="3">
    <source>
        <dbReference type="ARBA" id="ARBA00022692"/>
    </source>
</evidence>
<dbReference type="GO" id="GO:0005886">
    <property type="term" value="C:plasma membrane"/>
    <property type="evidence" value="ECO:0007669"/>
    <property type="project" value="TreeGrafter"/>
</dbReference>
<evidence type="ECO:0000256" key="8">
    <source>
        <dbReference type="SAM" id="Phobius"/>
    </source>
</evidence>
<accession>A0AAD5VW01</accession>
<comment type="subcellular location">
    <subcellularLocation>
        <location evidence="1">Membrane</location>
        <topology evidence="1">Multi-pass membrane protein</topology>
    </subcellularLocation>
</comment>
<dbReference type="GO" id="GO:0015204">
    <property type="term" value="F:urea transmembrane transporter activity"/>
    <property type="evidence" value="ECO:0007669"/>
    <property type="project" value="InterPro"/>
</dbReference>
<dbReference type="Gene3D" id="1.20.1730.10">
    <property type="entry name" value="Sodium/glucose cotransporter"/>
    <property type="match status" value="1"/>
</dbReference>
<evidence type="ECO:0000256" key="5">
    <source>
        <dbReference type="ARBA" id="ARBA00023136"/>
    </source>
</evidence>
<evidence type="ECO:0000256" key="6">
    <source>
        <dbReference type="RuleBase" id="RU362091"/>
    </source>
</evidence>
<feature type="transmembrane region" description="Helical" evidence="8">
    <location>
        <begin position="12"/>
        <end position="33"/>
    </location>
</feature>
<feature type="transmembrane region" description="Helical" evidence="8">
    <location>
        <begin position="223"/>
        <end position="239"/>
    </location>
</feature>
<keyword evidence="5 8" id="KW-0472">Membrane</keyword>
<feature type="transmembrane region" description="Helical" evidence="8">
    <location>
        <begin position="385"/>
        <end position="406"/>
    </location>
</feature>
<proteinExistence type="inferred from homology"/>
<gene>
    <name evidence="9" type="ORF">NP233_g5189</name>
</gene>
<evidence type="ECO:0000313" key="9">
    <source>
        <dbReference type="EMBL" id="KAJ3569227.1"/>
    </source>
</evidence>
<dbReference type="PANTHER" id="PTHR46154:SF2">
    <property type="entry name" value="SOLUTE SYMPORTER FAMILY TRANSPORTER (AFU_ORTHOLOGUE AFUA_6G03200)"/>
    <property type="match status" value="1"/>
</dbReference>
<feature type="transmembrane region" description="Helical" evidence="8">
    <location>
        <begin position="453"/>
        <end position="475"/>
    </location>
</feature>
<organism evidence="9 10">
    <name type="scientific">Leucocoprinus birnbaumii</name>
    <dbReference type="NCBI Taxonomy" id="56174"/>
    <lineage>
        <taxon>Eukaryota</taxon>
        <taxon>Fungi</taxon>
        <taxon>Dikarya</taxon>
        <taxon>Basidiomycota</taxon>
        <taxon>Agaricomycotina</taxon>
        <taxon>Agaricomycetes</taxon>
        <taxon>Agaricomycetidae</taxon>
        <taxon>Agaricales</taxon>
        <taxon>Agaricineae</taxon>
        <taxon>Agaricaceae</taxon>
        <taxon>Leucocoprinus</taxon>
    </lineage>
</organism>
<dbReference type="InterPro" id="IPR001734">
    <property type="entry name" value="Na/solute_symporter"/>
</dbReference>